<gene>
    <name evidence="3" type="ORF">OHU17_03975</name>
</gene>
<dbReference type="InterPro" id="IPR023214">
    <property type="entry name" value="HAD_sf"/>
</dbReference>
<feature type="domain" description="Peptidase M28" evidence="2">
    <location>
        <begin position="400"/>
        <end position="621"/>
    </location>
</feature>
<protein>
    <submittedName>
        <fullName evidence="3">M28 family metallopeptidase</fullName>
    </submittedName>
</protein>
<evidence type="ECO:0000259" key="2">
    <source>
        <dbReference type="Pfam" id="PF04389"/>
    </source>
</evidence>
<dbReference type="Pfam" id="PF04389">
    <property type="entry name" value="Peptidase_M28"/>
    <property type="match status" value="1"/>
</dbReference>
<evidence type="ECO:0000256" key="1">
    <source>
        <dbReference type="SAM" id="MobiDB-lite"/>
    </source>
</evidence>
<sequence length="641" mass="64763">MSVLFFDIGATLADVSFEDDGSLTFRPRPRVVEVLTALAGVRRGIISNPGAGDAARERARAALDAAFAGQFTEAALLHWGPKTERGIFDGAVASAGVPADSCVFVGEDPDERTVARTAGLRTAAHPVFAQAAVEGRPVLWTRIGLPGGRGLAELDAVANGTEVVPVHVASDRLVLAMASERGASALRQAGFTTDPRGSVEETAAFLLRDDRPVPAPEAPAGEPPEALAAVEGGLRASAAFAFAAGELAGAGPALLSLGPAPGGVYLAAAAGVPVEGIHLPGARPGHTERLLPDPALLSRPGEAPDREAAAGFAPGAPSEETVEAVRAAVTPEVMRAHVARVSGAAPLVEGGAHTVRGRHAAGADNVLVAQALAGRFAALGLTVRLRPFTWRGHRIANVEAEHRVPGSDGAVLVTAHLDSTGDQGAYVDGAGVPRPYDPAADPAPGADDDGSGVAAVLAAAECLAGLLAAGRSPARTVRFVLFNAEEQGLVGSKVYARAAAAAGDSIAGVLQMDMIAGRRDGGHTVEVHAGAAVAGPAAQASEELGEVLARAVSAVSAGLTVERITGPGDPAAGRSDHASFHERGWAAVAVSENFFDGAEPASGTRQYHRPGDTLDDPDHDTGYATDIARGVTTAALTLAGL</sequence>
<dbReference type="EMBL" id="CP108057">
    <property type="protein sequence ID" value="WUO45040.1"/>
    <property type="molecule type" value="Genomic_DNA"/>
</dbReference>
<organism evidence="3 4">
    <name type="scientific">Streptomyces goshikiensis</name>
    <dbReference type="NCBI Taxonomy" id="1942"/>
    <lineage>
        <taxon>Bacteria</taxon>
        <taxon>Bacillati</taxon>
        <taxon>Actinomycetota</taxon>
        <taxon>Actinomycetes</taxon>
        <taxon>Kitasatosporales</taxon>
        <taxon>Streptomycetaceae</taxon>
        <taxon>Streptomyces</taxon>
    </lineage>
</organism>
<evidence type="ECO:0000313" key="3">
    <source>
        <dbReference type="EMBL" id="WUO45040.1"/>
    </source>
</evidence>
<dbReference type="InterPro" id="IPR007484">
    <property type="entry name" value="Peptidase_M28"/>
</dbReference>
<proteinExistence type="predicted"/>
<reference evidence="3" key="1">
    <citation type="submission" date="2022-10" db="EMBL/GenBank/DDBJ databases">
        <title>The complete genomes of actinobacterial strains from the NBC collection.</title>
        <authorList>
            <person name="Joergensen T.S."/>
            <person name="Alvarez Arevalo M."/>
            <person name="Sterndorff E.B."/>
            <person name="Faurdal D."/>
            <person name="Vuksanovic O."/>
            <person name="Mourched A.-S."/>
            <person name="Charusanti P."/>
            <person name="Shaw S."/>
            <person name="Blin K."/>
            <person name="Weber T."/>
        </authorList>
    </citation>
    <scope>NUCLEOTIDE SEQUENCE</scope>
    <source>
        <strain evidence="3">NBC_00283</strain>
    </source>
</reference>
<dbReference type="Proteomes" id="UP001432075">
    <property type="component" value="Chromosome"/>
</dbReference>
<dbReference type="InterPro" id="IPR036412">
    <property type="entry name" value="HAD-like_sf"/>
</dbReference>
<dbReference type="SUPFAM" id="SSF56784">
    <property type="entry name" value="HAD-like"/>
    <property type="match status" value="1"/>
</dbReference>
<dbReference type="InterPro" id="IPR045175">
    <property type="entry name" value="M28_fam"/>
</dbReference>
<feature type="region of interest" description="Disordered" evidence="1">
    <location>
        <begin position="283"/>
        <end position="317"/>
    </location>
</feature>
<keyword evidence="4" id="KW-1185">Reference proteome</keyword>
<dbReference type="PANTHER" id="PTHR12147:SF26">
    <property type="entry name" value="PEPTIDASE M28 DOMAIN-CONTAINING PROTEIN"/>
    <property type="match status" value="1"/>
</dbReference>
<dbReference type="RefSeq" id="WP_328775242.1">
    <property type="nucleotide sequence ID" value="NZ_CP108057.1"/>
</dbReference>
<evidence type="ECO:0000313" key="4">
    <source>
        <dbReference type="Proteomes" id="UP001432075"/>
    </source>
</evidence>
<dbReference type="Gene3D" id="3.40.630.10">
    <property type="entry name" value="Zn peptidases"/>
    <property type="match status" value="1"/>
</dbReference>
<dbReference type="Gene3D" id="3.40.50.1000">
    <property type="entry name" value="HAD superfamily/HAD-like"/>
    <property type="match status" value="1"/>
</dbReference>
<accession>A0ABZ1RE19</accession>
<dbReference type="PANTHER" id="PTHR12147">
    <property type="entry name" value="METALLOPEPTIDASE M28 FAMILY MEMBER"/>
    <property type="match status" value="1"/>
</dbReference>
<name>A0ABZ1RE19_9ACTN</name>
<dbReference type="SUPFAM" id="SSF53187">
    <property type="entry name" value="Zn-dependent exopeptidases"/>
    <property type="match status" value="1"/>
</dbReference>